<keyword evidence="6 8" id="KW-0711">Selenium</keyword>
<evidence type="ECO:0000256" key="7">
    <source>
        <dbReference type="ARBA" id="ARBA00044507"/>
    </source>
</evidence>
<sequence>MVKALCLQCPLPRALVTTFVQRELYQWRQKILSGATPSRVEIEKEIAASLKTFAASRLQPVINATGVIIHTNLGRSPLGREAANTLTEIATGYCNLEFNLPDGARGKRAGYLETALASLLEAEAATAVNNCAAALVLTLRHLCVGDKNEVIVSRSELVEIGGGFRIPEILETSGAKLVEVGATNKTNLNDYAKAITANTAMILKVHRSNFYIGGFTEEPEVSDLAKLAHEHQLPLVEDIGSGAMMNTDELAPIDHEPTPQQALRNGIDLVCFSGDKLLGGPQSGIIAGNKELVAGIKKEPFFRAVRCDKLILTVLQECIDTYLANKSSGGTFGVPALEFISENVATLRERAEQIISRLPGSAQSCCEVVETIARTGGGTMPKSEIPSVAIAISPTKISVNRLATLLRTGDRAIVGVVVESQLRLDLRTVFAHQDDCLVEALEQVL</sequence>
<dbReference type="SUPFAM" id="SSF53383">
    <property type="entry name" value="PLP-dependent transferases"/>
    <property type="match status" value="1"/>
</dbReference>
<protein>
    <recommendedName>
        <fullName evidence="8">L-seryl-tRNA(Sec) selenium transferase</fullName>
        <ecNumber evidence="8">2.9.1.1</ecNumber>
    </recommendedName>
    <alternativeName>
        <fullName evidence="8">Selenocysteine synthase</fullName>
        <shortName evidence="8">Sec synthase</shortName>
    </alternativeName>
    <alternativeName>
        <fullName evidence="8">Selenocysteinyl-tRNA(Sec) synthase</fullName>
    </alternativeName>
</protein>
<evidence type="ECO:0000313" key="11">
    <source>
        <dbReference type="Proteomes" id="UP000634206"/>
    </source>
</evidence>
<evidence type="ECO:0000313" key="10">
    <source>
        <dbReference type="EMBL" id="MBK1856387.1"/>
    </source>
</evidence>
<comment type="function">
    <text evidence="8">Converts seryl-tRNA(Sec) to selenocysteinyl-tRNA(Sec) required for selenoprotein biosynthesis.</text>
</comment>
<dbReference type="Gene3D" id="3.90.1150.180">
    <property type="match status" value="1"/>
</dbReference>
<accession>A0AAE2SFG0</accession>
<evidence type="ECO:0000256" key="1">
    <source>
        <dbReference type="ARBA" id="ARBA00001933"/>
    </source>
</evidence>
<dbReference type="Proteomes" id="UP000634206">
    <property type="component" value="Unassembled WGS sequence"/>
</dbReference>
<dbReference type="HAMAP" id="MF_00423">
    <property type="entry name" value="SelA"/>
    <property type="match status" value="1"/>
</dbReference>
<dbReference type="GO" id="GO:0001717">
    <property type="term" value="P:conversion of seryl-tRNAsec to selenocys-tRNAsec"/>
    <property type="evidence" value="ECO:0007669"/>
    <property type="project" value="UniProtKB-UniRule"/>
</dbReference>
<evidence type="ECO:0000256" key="6">
    <source>
        <dbReference type="ARBA" id="ARBA00023266"/>
    </source>
</evidence>
<dbReference type="EMBL" id="JAENIG010000013">
    <property type="protein sequence ID" value="MBK1856387.1"/>
    <property type="molecule type" value="Genomic_DNA"/>
</dbReference>
<keyword evidence="2 8" id="KW-0963">Cytoplasm</keyword>
<comment type="catalytic activity">
    <reaction evidence="8">
        <text>L-seryl-tRNA(Sec) + selenophosphate + H(+) = L-selenocysteinyl-tRNA(Sec) + phosphate</text>
        <dbReference type="Rhea" id="RHEA:22728"/>
        <dbReference type="Rhea" id="RHEA-COMP:9742"/>
        <dbReference type="Rhea" id="RHEA-COMP:9743"/>
        <dbReference type="ChEBI" id="CHEBI:15378"/>
        <dbReference type="ChEBI" id="CHEBI:16144"/>
        <dbReference type="ChEBI" id="CHEBI:43474"/>
        <dbReference type="ChEBI" id="CHEBI:78533"/>
        <dbReference type="ChEBI" id="CHEBI:78573"/>
        <dbReference type="EC" id="2.9.1.1"/>
    </reaction>
</comment>
<comment type="pathway">
    <text evidence="8">Aminoacyl-tRNA biosynthesis; selenocysteinyl-tRNA(Sec) biosynthesis; selenocysteinyl-tRNA(Sec) from L-seryl-tRNA(Sec) (bacterial route): step 1/1.</text>
</comment>
<comment type="caution">
    <text evidence="10">The sequence shown here is derived from an EMBL/GenBank/DDBJ whole genome shotgun (WGS) entry which is preliminary data.</text>
</comment>
<evidence type="ECO:0000256" key="8">
    <source>
        <dbReference type="HAMAP-Rule" id="MF_00423"/>
    </source>
</evidence>
<dbReference type="GO" id="GO:0005737">
    <property type="term" value="C:cytoplasm"/>
    <property type="evidence" value="ECO:0007669"/>
    <property type="project" value="UniProtKB-SubCell"/>
</dbReference>
<dbReference type="GO" id="GO:0001514">
    <property type="term" value="P:selenocysteine incorporation"/>
    <property type="evidence" value="ECO:0007669"/>
    <property type="project" value="UniProtKB-UniRule"/>
</dbReference>
<evidence type="ECO:0000256" key="4">
    <source>
        <dbReference type="ARBA" id="ARBA00022898"/>
    </source>
</evidence>
<dbReference type="Gene3D" id="3.40.640.10">
    <property type="entry name" value="Type I PLP-dependent aspartate aminotransferase-like (Major domain)"/>
    <property type="match status" value="1"/>
</dbReference>
<comment type="similarity">
    <text evidence="7 8">Belongs to the SelA family.</text>
</comment>
<keyword evidence="5 8" id="KW-0648">Protein biosynthesis</keyword>
<dbReference type="InterPro" id="IPR015421">
    <property type="entry name" value="PyrdxlP-dep_Trfase_major"/>
</dbReference>
<dbReference type="InterPro" id="IPR018319">
    <property type="entry name" value="SelA-like"/>
</dbReference>
<dbReference type="PANTHER" id="PTHR32328">
    <property type="entry name" value="L-SERYL-TRNA(SEC) SELENIUM TRANSFERASE"/>
    <property type="match status" value="1"/>
</dbReference>
<dbReference type="GO" id="GO:0004125">
    <property type="term" value="F:L-seryl-tRNA(Sec) selenium transferase activity"/>
    <property type="evidence" value="ECO:0007669"/>
    <property type="project" value="UniProtKB-UniRule"/>
</dbReference>
<comment type="subcellular location">
    <subcellularLocation>
        <location evidence="8">Cytoplasm</location>
    </subcellularLocation>
</comment>
<dbReference type="EC" id="2.9.1.1" evidence="8"/>
<dbReference type="InterPro" id="IPR015424">
    <property type="entry name" value="PyrdxlP-dep_Trfase"/>
</dbReference>
<feature type="modified residue" description="N6-(pyridoxal phosphate)lysine" evidence="8 9">
    <location>
        <position position="276"/>
    </location>
</feature>
<evidence type="ECO:0000256" key="5">
    <source>
        <dbReference type="ARBA" id="ARBA00022917"/>
    </source>
</evidence>
<dbReference type="NCBIfam" id="TIGR00474">
    <property type="entry name" value="selA"/>
    <property type="match status" value="1"/>
</dbReference>
<keyword evidence="11" id="KW-1185">Reference proteome</keyword>
<dbReference type="PANTHER" id="PTHR32328:SF0">
    <property type="entry name" value="L-SERYL-TRNA(SEC) SELENIUM TRANSFERASE"/>
    <property type="match status" value="1"/>
</dbReference>
<evidence type="ECO:0000256" key="3">
    <source>
        <dbReference type="ARBA" id="ARBA00022679"/>
    </source>
</evidence>
<dbReference type="AlphaFoldDB" id="A0AAE2SFG0"/>
<comment type="cofactor">
    <cofactor evidence="1 8 9">
        <name>pyridoxal 5'-phosphate</name>
        <dbReference type="ChEBI" id="CHEBI:597326"/>
    </cofactor>
</comment>
<keyword evidence="3 8" id="KW-0808">Transferase</keyword>
<evidence type="ECO:0000256" key="2">
    <source>
        <dbReference type="ARBA" id="ARBA00022490"/>
    </source>
</evidence>
<keyword evidence="4 8" id="KW-0663">Pyridoxal phosphate</keyword>
<name>A0AAE2SFG0_9BACT</name>
<gene>
    <name evidence="8" type="primary">selA</name>
    <name evidence="10" type="ORF">JIN83_15545</name>
</gene>
<dbReference type="InterPro" id="IPR004534">
    <property type="entry name" value="SelA_trans"/>
</dbReference>
<proteinExistence type="inferred from homology"/>
<dbReference type="Pfam" id="PF03841">
    <property type="entry name" value="SelA"/>
    <property type="match status" value="1"/>
</dbReference>
<organism evidence="10 11">
    <name type="scientific">Oceaniferula flava</name>
    <dbReference type="NCBI Taxonomy" id="2800421"/>
    <lineage>
        <taxon>Bacteria</taxon>
        <taxon>Pseudomonadati</taxon>
        <taxon>Verrucomicrobiota</taxon>
        <taxon>Verrucomicrobiia</taxon>
        <taxon>Verrucomicrobiales</taxon>
        <taxon>Verrucomicrobiaceae</taxon>
        <taxon>Oceaniferula</taxon>
    </lineage>
</organism>
<evidence type="ECO:0000256" key="9">
    <source>
        <dbReference type="PIRSR" id="PIRSR618319-50"/>
    </source>
</evidence>
<reference evidence="10" key="1">
    <citation type="submission" date="2021-01" db="EMBL/GenBank/DDBJ databases">
        <title>Modified the classification status of verrucomicrobia.</title>
        <authorList>
            <person name="Feng X."/>
        </authorList>
    </citation>
    <scope>NUCLEOTIDE SEQUENCE</scope>
    <source>
        <strain evidence="10">5K15</strain>
    </source>
</reference>